<evidence type="ECO:0000256" key="2">
    <source>
        <dbReference type="PROSITE-ProRule" id="PRU00325"/>
    </source>
</evidence>
<evidence type="ECO:0000259" key="3">
    <source>
        <dbReference type="PROSITE" id="PS50966"/>
    </source>
</evidence>
<evidence type="ECO:0000256" key="1">
    <source>
        <dbReference type="ARBA" id="ARBA00022801"/>
    </source>
</evidence>
<dbReference type="SMART" id="SM00487">
    <property type="entry name" value="DEXDc"/>
    <property type="match status" value="1"/>
</dbReference>
<dbReference type="Proteomes" id="UP000189735">
    <property type="component" value="Unassembled WGS sequence"/>
</dbReference>
<dbReference type="InterPro" id="IPR049730">
    <property type="entry name" value="SNF2/RAD54-like_C"/>
</dbReference>
<dbReference type="GO" id="GO:0005524">
    <property type="term" value="F:ATP binding"/>
    <property type="evidence" value="ECO:0007669"/>
    <property type="project" value="InterPro"/>
</dbReference>
<accession>A0A1T4XHB6</accession>
<dbReference type="Pfam" id="PF00176">
    <property type="entry name" value="SNF2-rel_dom"/>
    <property type="match status" value="1"/>
</dbReference>
<keyword evidence="6" id="KW-0067">ATP-binding</keyword>
<dbReference type="InterPro" id="IPR007527">
    <property type="entry name" value="Znf_SWIM"/>
</dbReference>
<dbReference type="RefSeq" id="WP_078713693.1">
    <property type="nucleotide sequence ID" value="NZ_FUYG01000003.1"/>
</dbReference>
<evidence type="ECO:0000259" key="5">
    <source>
        <dbReference type="PROSITE" id="PS51194"/>
    </source>
</evidence>
<reference evidence="7" key="1">
    <citation type="submission" date="2017-02" db="EMBL/GenBank/DDBJ databases">
        <authorList>
            <person name="Varghese N."/>
            <person name="Submissions S."/>
        </authorList>
    </citation>
    <scope>NUCLEOTIDE SEQUENCE [LARGE SCALE GENOMIC DNA]</scope>
    <source>
        <strain evidence="7">VKM Ac-2052</strain>
    </source>
</reference>
<evidence type="ECO:0000259" key="4">
    <source>
        <dbReference type="PROSITE" id="PS51192"/>
    </source>
</evidence>
<dbReference type="PANTHER" id="PTHR10799">
    <property type="entry name" value="SNF2/RAD54 HELICASE FAMILY"/>
    <property type="match status" value="1"/>
</dbReference>
<feature type="domain" description="Helicase ATP-binding" evidence="4">
    <location>
        <begin position="663"/>
        <end position="830"/>
    </location>
</feature>
<name>A0A1T4XHB6_9MICO</name>
<dbReference type="PROSITE" id="PS51192">
    <property type="entry name" value="HELICASE_ATP_BIND_1"/>
    <property type="match status" value="1"/>
</dbReference>
<feature type="domain" description="Helicase C-terminal" evidence="5">
    <location>
        <begin position="955"/>
        <end position="1106"/>
    </location>
</feature>
<dbReference type="Pfam" id="PF00271">
    <property type="entry name" value="Helicase_C"/>
    <property type="match status" value="1"/>
</dbReference>
<keyword evidence="6" id="KW-0547">Nucleotide-binding</keyword>
<dbReference type="SUPFAM" id="SSF52540">
    <property type="entry name" value="P-loop containing nucleoside triphosphate hydrolases"/>
    <property type="match status" value="2"/>
</dbReference>
<sequence length="1116" mass="122868">MPESIFPLVDATEISRLVGRGAFERGQAYFRQGAVVDVAWNPATRVISALVQGGAPDPYACSVTLGTTGRGFRPIFSMCDCPVGIDCKHVAAALIDTNARAMKPLVSSPAQPEASGATDWKSLLGTAVGIAGNRAVAETETAGSVPMALQFELRERAARTHDRWRGPTSTSASPRSSPAVVATRRLGVRPVVRSASTGAWVRNNLTWGTVVHQANRMNLDAEQHRWFAEFAAVQRASRATYTGQDLDWIYLDEFASPLLWHLLDEAARIGIALVGVKKDATVAVARRASVGLDASADESGGLALASTVAFDDTEIEVDSIGPIGAHGLYSYALSPRFTATLAPLDAPLTDEQRRLVFETPLHTIQVPRSEKAEFFDDYYPRLRRLLPITSADESVTLPEQAKATLVLTAVFEPKGRLRISWGWRYGGSQLLALHATAADIALRDEADEGRILSLLSHTLTARGWGGADPSVAFASRNVFDGVDAAQFVVEVLDQIDGRDDVVVETVGTRPDYVELTEVPELTVTTVETDKRDWFDLGIMVTVEGRTIPFGPLFTALSKGKKKLKLVDNSYLSLQQPVFERLLELIEEARSIAEWETDAPRISRYQASLWADFEDLAEETVEATSWRAAVSGLNSADGVDTVAVPSTVKAELRPYQVDGFSWLVFLHAHSLGGILADDMGLGKTLQTLALIAHSRQQPIAADEKRAPFLVVAPTSVVSNWVAEAQRFTPHLVVRSISATEAKSKKKVAAISADADIVVTSYALFRLEFSAYNAVDWAGLILDEAQFAKNHTSRIHQCARDLKAPFKLAITGTPMENNLLELWSLFAITAPGLFPSSRRFTEDYVRPIDRGENPQLIARLRRRIRPLMMRRTKQLVAPELPEKQEQELQIELAPSHRKLYDIVLQRERQKLLGLIDDLDKNRFIVFRSITLLRMLSLDASLIDEKYANIPSSKLDSLMEQLDDVVAEGHRALVFSQFTTFLQKAAARLDALGVPYEYLDGSSRKRKDIIDRFKQGEAPVFLISLKAGGFGLNLTEADYVFLLDPWWNPASESQAIDRTHRIGQTKNVMVYRLVAEGTIEEKVMALKAKKAELTDAVLDDEAAFSQALTADDIRGLLES</sequence>
<keyword evidence="1" id="KW-0378">Hydrolase</keyword>
<evidence type="ECO:0000313" key="6">
    <source>
        <dbReference type="EMBL" id="SKA88906.1"/>
    </source>
</evidence>
<keyword evidence="2" id="KW-0862">Zinc</keyword>
<dbReference type="InterPro" id="IPR014001">
    <property type="entry name" value="Helicase_ATP-bd"/>
</dbReference>
<dbReference type="InterPro" id="IPR001650">
    <property type="entry name" value="Helicase_C-like"/>
</dbReference>
<dbReference type="GO" id="GO:0004386">
    <property type="term" value="F:helicase activity"/>
    <property type="evidence" value="ECO:0007669"/>
    <property type="project" value="UniProtKB-KW"/>
</dbReference>
<dbReference type="CDD" id="cd18793">
    <property type="entry name" value="SF2_C_SNF"/>
    <property type="match status" value="1"/>
</dbReference>
<dbReference type="InterPro" id="IPR000330">
    <property type="entry name" value="SNF2_N"/>
</dbReference>
<feature type="domain" description="SWIM-type" evidence="3">
    <location>
        <begin position="59"/>
        <end position="98"/>
    </location>
</feature>
<keyword evidence="2" id="KW-0863">Zinc-finger</keyword>
<dbReference type="Gene3D" id="3.40.50.10810">
    <property type="entry name" value="Tandem AAA-ATPase domain"/>
    <property type="match status" value="1"/>
</dbReference>
<dbReference type="GO" id="GO:0016787">
    <property type="term" value="F:hydrolase activity"/>
    <property type="evidence" value="ECO:0007669"/>
    <property type="project" value="UniProtKB-KW"/>
</dbReference>
<dbReference type="Gene3D" id="3.40.50.300">
    <property type="entry name" value="P-loop containing nucleotide triphosphate hydrolases"/>
    <property type="match status" value="1"/>
</dbReference>
<protein>
    <submittedName>
        <fullName evidence="6">Superfamily II DNA or RNA helicase, SNF2 family</fullName>
    </submittedName>
</protein>
<organism evidence="6 7">
    <name type="scientific">Agreia bicolorata</name>
    <dbReference type="NCBI Taxonomy" id="110935"/>
    <lineage>
        <taxon>Bacteria</taxon>
        <taxon>Bacillati</taxon>
        <taxon>Actinomycetota</taxon>
        <taxon>Actinomycetes</taxon>
        <taxon>Micrococcales</taxon>
        <taxon>Microbacteriaceae</taxon>
        <taxon>Agreia</taxon>
    </lineage>
</organism>
<dbReference type="PROSITE" id="PS51194">
    <property type="entry name" value="HELICASE_CTER"/>
    <property type="match status" value="1"/>
</dbReference>
<keyword evidence="2" id="KW-0479">Metal-binding</keyword>
<dbReference type="InterPro" id="IPR038718">
    <property type="entry name" value="SNF2-like_sf"/>
</dbReference>
<dbReference type="EMBL" id="FUYG01000003">
    <property type="protein sequence ID" value="SKA88906.1"/>
    <property type="molecule type" value="Genomic_DNA"/>
</dbReference>
<dbReference type="GO" id="GO:0008270">
    <property type="term" value="F:zinc ion binding"/>
    <property type="evidence" value="ECO:0007669"/>
    <property type="project" value="UniProtKB-KW"/>
</dbReference>
<evidence type="ECO:0000313" key="7">
    <source>
        <dbReference type="Proteomes" id="UP000189735"/>
    </source>
</evidence>
<dbReference type="SMART" id="SM00490">
    <property type="entry name" value="HELICc"/>
    <property type="match status" value="1"/>
</dbReference>
<dbReference type="InterPro" id="IPR027417">
    <property type="entry name" value="P-loop_NTPase"/>
</dbReference>
<proteinExistence type="predicted"/>
<dbReference type="AlphaFoldDB" id="A0A1T4XHB6"/>
<gene>
    <name evidence="6" type="ORF">SAMN06295879_1122</name>
</gene>
<dbReference type="PROSITE" id="PS50966">
    <property type="entry name" value="ZF_SWIM"/>
    <property type="match status" value="1"/>
</dbReference>
<keyword evidence="6" id="KW-0347">Helicase</keyword>